<evidence type="ECO:0000313" key="2">
    <source>
        <dbReference type="EMBL" id="MBB4014531.1"/>
    </source>
</evidence>
<reference evidence="2 3" key="1">
    <citation type="submission" date="2020-08" db="EMBL/GenBank/DDBJ databases">
        <title>Genomic Encyclopedia of Type Strains, Phase IV (KMG-IV): sequencing the most valuable type-strain genomes for metagenomic binning, comparative biology and taxonomic classification.</title>
        <authorList>
            <person name="Goeker M."/>
        </authorList>
    </citation>
    <scope>NUCLEOTIDE SEQUENCE [LARGE SCALE GENOMIC DNA]</scope>
    <source>
        <strain evidence="2 3">DSM 106739</strain>
    </source>
</reference>
<organism evidence="2 3">
    <name type="scientific">Niveibacterium umoris</name>
    <dbReference type="NCBI Taxonomy" id="1193620"/>
    <lineage>
        <taxon>Bacteria</taxon>
        <taxon>Pseudomonadati</taxon>
        <taxon>Pseudomonadota</taxon>
        <taxon>Betaproteobacteria</taxon>
        <taxon>Rhodocyclales</taxon>
        <taxon>Rhodocyclaceae</taxon>
        <taxon>Niveibacterium</taxon>
    </lineage>
</organism>
<dbReference type="AlphaFoldDB" id="A0A840BLU8"/>
<accession>A0A840BLU8</accession>
<proteinExistence type="predicted"/>
<evidence type="ECO:0000313" key="3">
    <source>
        <dbReference type="Proteomes" id="UP000561045"/>
    </source>
</evidence>
<comment type="caution">
    <text evidence="2">The sequence shown here is derived from an EMBL/GenBank/DDBJ whole genome shotgun (WGS) entry which is preliminary data.</text>
</comment>
<dbReference type="SMART" id="SM00065">
    <property type="entry name" value="GAF"/>
    <property type="match status" value="1"/>
</dbReference>
<dbReference type="Pfam" id="PF01590">
    <property type="entry name" value="GAF"/>
    <property type="match status" value="1"/>
</dbReference>
<dbReference type="Gene3D" id="3.30.450.40">
    <property type="match status" value="1"/>
</dbReference>
<evidence type="ECO:0000259" key="1">
    <source>
        <dbReference type="PROSITE" id="PS51833"/>
    </source>
</evidence>
<feature type="domain" description="HDOD" evidence="1">
    <location>
        <begin position="24"/>
        <end position="218"/>
    </location>
</feature>
<dbReference type="RefSeq" id="WP_183636827.1">
    <property type="nucleotide sequence ID" value="NZ_BAABLE010000009.1"/>
</dbReference>
<dbReference type="InterPro" id="IPR013976">
    <property type="entry name" value="HDOD"/>
</dbReference>
<dbReference type="InterPro" id="IPR003018">
    <property type="entry name" value="GAF"/>
</dbReference>
<dbReference type="SUPFAM" id="SSF55781">
    <property type="entry name" value="GAF domain-like"/>
    <property type="match status" value="1"/>
</dbReference>
<gene>
    <name evidence="2" type="ORF">GGR36_003877</name>
</gene>
<keyword evidence="3" id="KW-1185">Reference proteome</keyword>
<dbReference type="EMBL" id="JACIET010000002">
    <property type="protein sequence ID" value="MBB4014531.1"/>
    <property type="molecule type" value="Genomic_DNA"/>
</dbReference>
<dbReference type="InterPro" id="IPR052340">
    <property type="entry name" value="RNase_Y/CdgJ"/>
</dbReference>
<dbReference type="PROSITE" id="PS51833">
    <property type="entry name" value="HDOD"/>
    <property type="match status" value="1"/>
</dbReference>
<dbReference type="Gene3D" id="1.10.3210.10">
    <property type="entry name" value="Hypothetical protein af1432"/>
    <property type="match status" value="1"/>
</dbReference>
<dbReference type="PANTHER" id="PTHR33525:SF3">
    <property type="entry name" value="RIBONUCLEASE Y"/>
    <property type="match status" value="1"/>
</dbReference>
<protein>
    <submittedName>
        <fullName evidence="2">HD-like signal output (HDOD) protein</fullName>
    </submittedName>
</protein>
<sequence length="481" mass="51166">MTTLQDARRLGAQGFIARIRERDMPAFGQTVNAIREVAGDERASAHALAGIILHDAALTAKVLKLANSAYFNPARAHISTVSRALVVLGFDAVANIALSLLLIDAMLKGGVRQRVVAEMARAFHAAVQARTFASLAGDPNTEEVFITALLARMGEMAFWCFGDEAASSLDGAMITGVPAEVAEQNVLGYRLRQITLGLVKEWRLGGLLISVIEQGERGGPREKNVVLAQSLARAAEAGWDAPQTRQVLEQVAKHLDRPLDEILPLITDNAIAAAQAAVSYGAHEAAQLIPVPRSGGSAQVAEEEEPGGPNPMLQLKILRDLSMLIAGKPNLNDVLTLALEGIYRGIGMDRALFALLTPDRQHLVGKAGLGQGADALVRAFQFALDGSPGELINTVIGRQQSFVVCNSFDAPVRLERLTRAGGVPPFVMAPIVVHGRVIGAFYADRTQAEAALSDEDANGVLHFVQQASLGFEHVASRAGRS</sequence>
<dbReference type="SUPFAM" id="SSF109604">
    <property type="entry name" value="HD-domain/PDEase-like"/>
    <property type="match status" value="1"/>
</dbReference>
<dbReference type="Proteomes" id="UP000561045">
    <property type="component" value="Unassembled WGS sequence"/>
</dbReference>
<dbReference type="PANTHER" id="PTHR33525">
    <property type="match status" value="1"/>
</dbReference>
<name>A0A840BLU8_9RHOO</name>
<dbReference type="InterPro" id="IPR029016">
    <property type="entry name" value="GAF-like_dom_sf"/>
</dbReference>
<dbReference type="Pfam" id="PF08668">
    <property type="entry name" value="HDOD"/>
    <property type="match status" value="1"/>
</dbReference>